<dbReference type="EMBL" id="CAADFT010000070">
    <property type="protein sequence ID" value="VFK46798.1"/>
    <property type="molecule type" value="Genomic_DNA"/>
</dbReference>
<comment type="subcellular location">
    <subcellularLocation>
        <location evidence="12">Cytoplasm</location>
    </subcellularLocation>
</comment>
<keyword evidence="6 12" id="KW-0808">Transferase</keyword>
<evidence type="ECO:0000256" key="1">
    <source>
        <dbReference type="ARBA" id="ARBA00004915"/>
    </source>
</evidence>
<dbReference type="PANTHER" id="PTHR43247">
    <property type="entry name" value="PHOSPHOSERINE AMINOTRANSFERASE"/>
    <property type="match status" value="1"/>
</dbReference>
<dbReference type="Gene3D" id="3.90.1150.10">
    <property type="entry name" value="Aspartate Aminotransferase, domain 1"/>
    <property type="match status" value="1"/>
</dbReference>
<feature type="binding site" evidence="12">
    <location>
        <begin position="241"/>
        <end position="242"/>
    </location>
    <ligand>
        <name>pyridoxal 5'-phosphate</name>
        <dbReference type="ChEBI" id="CHEBI:597326"/>
    </ligand>
</feature>
<gene>
    <name evidence="12" type="primary">serC</name>
    <name evidence="15" type="ORF">BECKTC1821D_GA0114238_10657</name>
    <name evidence="14" type="ORF">BECKTC1821E_GA0114239_10707</name>
    <name evidence="16" type="ORF">BECKTC1821F_GA0114240_10647</name>
</gene>
<comment type="pathway">
    <text evidence="2 12">Amino-acid biosynthesis; L-serine biosynthesis; L-serine from 3-phospho-D-glycerate: step 2/3.</text>
</comment>
<evidence type="ECO:0000256" key="7">
    <source>
        <dbReference type="ARBA" id="ARBA00022898"/>
    </source>
</evidence>
<keyword evidence="9 12" id="KW-0718">Serine biosynthesis</keyword>
<dbReference type="UniPathway" id="UPA00244">
    <property type="reaction ID" value="UER00311"/>
</dbReference>
<dbReference type="FunFam" id="3.40.640.10:FF:000010">
    <property type="entry name" value="Phosphoserine aminotransferase"/>
    <property type="match status" value="1"/>
</dbReference>
<keyword evidence="8 12" id="KW-0664">Pyridoxine biosynthesis</keyword>
<evidence type="ECO:0000259" key="13">
    <source>
        <dbReference type="Pfam" id="PF00266"/>
    </source>
</evidence>
<dbReference type="EMBL" id="CAADFW010000064">
    <property type="protein sequence ID" value="VFK61865.1"/>
    <property type="molecule type" value="Genomic_DNA"/>
</dbReference>
<dbReference type="FunFam" id="3.90.1150.10:FF:000006">
    <property type="entry name" value="Phosphoserine aminotransferase"/>
    <property type="match status" value="1"/>
</dbReference>
<dbReference type="GO" id="GO:0004648">
    <property type="term" value="F:O-phospho-L-serine:2-oxoglutarate aminotransferase activity"/>
    <property type="evidence" value="ECO:0007669"/>
    <property type="project" value="UniProtKB-UniRule"/>
</dbReference>
<dbReference type="InterPro" id="IPR015421">
    <property type="entry name" value="PyrdxlP-dep_Trfase_major"/>
</dbReference>
<dbReference type="GO" id="GO:0005737">
    <property type="term" value="C:cytoplasm"/>
    <property type="evidence" value="ECO:0007669"/>
    <property type="project" value="UniProtKB-SubCell"/>
</dbReference>
<dbReference type="PANTHER" id="PTHR43247:SF1">
    <property type="entry name" value="PHOSPHOSERINE AMINOTRANSFERASE"/>
    <property type="match status" value="1"/>
</dbReference>
<evidence type="ECO:0000256" key="5">
    <source>
        <dbReference type="ARBA" id="ARBA00022605"/>
    </source>
</evidence>
<keyword evidence="12" id="KW-0963">Cytoplasm</keyword>
<evidence type="ECO:0000256" key="4">
    <source>
        <dbReference type="ARBA" id="ARBA00022576"/>
    </source>
</evidence>
<dbReference type="EMBL" id="CAADFS010000065">
    <property type="protein sequence ID" value="VFK48996.1"/>
    <property type="molecule type" value="Genomic_DNA"/>
</dbReference>
<dbReference type="InterPro" id="IPR000192">
    <property type="entry name" value="Aminotrans_V_dom"/>
</dbReference>
<evidence type="ECO:0000313" key="15">
    <source>
        <dbReference type="EMBL" id="VFK48996.1"/>
    </source>
</evidence>
<proteinExistence type="inferred from homology"/>
<dbReference type="HAMAP" id="MF_00160">
    <property type="entry name" value="SerC_aminotrans_5"/>
    <property type="match status" value="1"/>
</dbReference>
<feature type="domain" description="Aminotransferase class V" evidence="13">
    <location>
        <begin position="7"/>
        <end position="354"/>
    </location>
</feature>
<keyword evidence="5 12" id="KW-0028">Amino-acid biosynthesis</keyword>
<comment type="subunit">
    <text evidence="12">Homodimer.</text>
</comment>
<dbReference type="PIRSF" id="PIRSF000525">
    <property type="entry name" value="SerC"/>
    <property type="match status" value="1"/>
</dbReference>
<accession>A0A450Z5D3</accession>
<feature type="binding site" evidence="12">
    <location>
        <position position="199"/>
    </location>
    <ligand>
        <name>pyridoxal 5'-phosphate</name>
        <dbReference type="ChEBI" id="CHEBI:597326"/>
    </ligand>
</feature>
<feature type="binding site" evidence="12">
    <location>
        <position position="45"/>
    </location>
    <ligand>
        <name>L-glutamate</name>
        <dbReference type="ChEBI" id="CHEBI:29985"/>
    </ligand>
</feature>
<dbReference type="SUPFAM" id="SSF53383">
    <property type="entry name" value="PLP-dependent transferases"/>
    <property type="match status" value="1"/>
</dbReference>
<comment type="pathway">
    <text evidence="1 12">Cofactor biosynthesis; pyridoxine 5'-phosphate biosynthesis; pyridoxine 5'-phosphate from D-erythrose 4-phosphate: step 3/5.</text>
</comment>
<comment type="caution">
    <text evidence="12">Lacks conserved residue(s) required for the propagation of feature annotation.</text>
</comment>
<comment type="function">
    <text evidence="12">Catalyzes the reversible conversion of 3-phosphohydroxypyruvate to phosphoserine and of 3-hydroxy-2-oxo-4-phosphonooxybutanoate to phosphohydroxythreonine.</text>
</comment>
<evidence type="ECO:0000256" key="6">
    <source>
        <dbReference type="ARBA" id="ARBA00022679"/>
    </source>
</evidence>
<dbReference type="Pfam" id="PF00266">
    <property type="entry name" value="Aminotran_5"/>
    <property type="match status" value="1"/>
</dbReference>
<dbReference type="AlphaFoldDB" id="A0A450Z5D3"/>
<dbReference type="InterPro" id="IPR015422">
    <property type="entry name" value="PyrdxlP-dep_Trfase_small"/>
</dbReference>
<comment type="catalytic activity">
    <reaction evidence="11 12">
        <text>O-phospho-L-serine + 2-oxoglutarate = 3-phosphooxypyruvate + L-glutamate</text>
        <dbReference type="Rhea" id="RHEA:14329"/>
        <dbReference type="ChEBI" id="CHEBI:16810"/>
        <dbReference type="ChEBI" id="CHEBI:18110"/>
        <dbReference type="ChEBI" id="CHEBI:29985"/>
        <dbReference type="ChEBI" id="CHEBI:57524"/>
        <dbReference type="EC" id="2.6.1.52"/>
    </reaction>
</comment>
<comment type="catalytic activity">
    <reaction evidence="10 12">
        <text>4-(phosphooxy)-L-threonine + 2-oxoglutarate = (R)-3-hydroxy-2-oxo-4-phosphooxybutanoate + L-glutamate</text>
        <dbReference type="Rhea" id="RHEA:16573"/>
        <dbReference type="ChEBI" id="CHEBI:16810"/>
        <dbReference type="ChEBI" id="CHEBI:29985"/>
        <dbReference type="ChEBI" id="CHEBI:58452"/>
        <dbReference type="ChEBI" id="CHEBI:58538"/>
        <dbReference type="EC" id="2.6.1.52"/>
    </reaction>
</comment>
<evidence type="ECO:0000256" key="3">
    <source>
        <dbReference type="ARBA" id="ARBA00006904"/>
    </source>
</evidence>
<evidence type="ECO:0000313" key="14">
    <source>
        <dbReference type="EMBL" id="VFK46798.1"/>
    </source>
</evidence>
<feature type="modified residue" description="N6-(pyridoxal phosphate)lysine" evidence="12">
    <location>
        <position position="200"/>
    </location>
</feature>
<feature type="binding site" evidence="12">
    <location>
        <position position="176"/>
    </location>
    <ligand>
        <name>pyridoxal 5'-phosphate</name>
        <dbReference type="ChEBI" id="CHEBI:597326"/>
    </ligand>
</feature>
<dbReference type="Gene3D" id="3.40.640.10">
    <property type="entry name" value="Type I PLP-dependent aspartate aminotransferase-like (Major domain)"/>
    <property type="match status" value="1"/>
</dbReference>
<evidence type="ECO:0000256" key="12">
    <source>
        <dbReference type="HAMAP-Rule" id="MF_00160"/>
    </source>
</evidence>
<dbReference type="NCBIfam" id="NF003764">
    <property type="entry name" value="PRK05355.1"/>
    <property type="match status" value="1"/>
</dbReference>
<dbReference type="InterPro" id="IPR022278">
    <property type="entry name" value="Pser_aminoTfrase"/>
</dbReference>
<evidence type="ECO:0000256" key="2">
    <source>
        <dbReference type="ARBA" id="ARBA00005099"/>
    </source>
</evidence>
<evidence type="ECO:0000256" key="11">
    <source>
        <dbReference type="ARBA" id="ARBA00049007"/>
    </source>
</evidence>
<feature type="binding site" evidence="12">
    <location>
        <position position="106"/>
    </location>
    <ligand>
        <name>pyridoxal 5'-phosphate</name>
        <dbReference type="ChEBI" id="CHEBI:597326"/>
    </ligand>
</feature>
<comment type="cofactor">
    <cofactor evidence="12">
        <name>pyridoxal 5'-phosphate</name>
        <dbReference type="ChEBI" id="CHEBI:597326"/>
    </cofactor>
    <text evidence="12">Binds 1 pyridoxal phosphate per subunit.</text>
</comment>
<protein>
    <recommendedName>
        <fullName evidence="12">Phosphoserine aminotransferase</fullName>
        <ecNumber evidence="12">2.6.1.52</ecNumber>
    </recommendedName>
    <alternativeName>
        <fullName evidence="12">Phosphohydroxythreonine aminotransferase</fullName>
        <shortName evidence="12">PSAT</shortName>
    </alternativeName>
</protein>
<evidence type="ECO:0000256" key="8">
    <source>
        <dbReference type="ARBA" id="ARBA00023096"/>
    </source>
</evidence>
<dbReference type="GO" id="GO:0030170">
    <property type="term" value="F:pyridoxal phosphate binding"/>
    <property type="evidence" value="ECO:0007669"/>
    <property type="project" value="UniProtKB-UniRule"/>
</dbReference>
<dbReference type="InterPro" id="IPR015424">
    <property type="entry name" value="PyrdxlP-dep_Trfase"/>
</dbReference>
<evidence type="ECO:0000256" key="10">
    <source>
        <dbReference type="ARBA" id="ARBA00047630"/>
    </source>
</evidence>
<keyword evidence="7 12" id="KW-0663">Pyridoxal phosphate</keyword>
<name>A0A450Z5D3_9GAMM</name>
<evidence type="ECO:0000313" key="16">
    <source>
        <dbReference type="EMBL" id="VFK61865.1"/>
    </source>
</evidence>
<comment type="similarity">
    <text evidence="3 12">Belongs to the class-V pyridoxal-phosphate-dependent aminotransferase family. SerC subfamily.</text>
</comment>
<sequence>MIVKRGVYNFYGGMTIYPPRVIEEARRDLLEYKNTGLSILEISHRSQTFRDILDQAEQNLRQLMNIPDNYHVLFLQGGESLQFSMIPINFLRGRNRPANYIVTGYWSKMAIKEARREGKVNIIWDGNEEGFIRTPQRHELRFDTDAAYVYYTTSETVEGIQFPIIPDVGDIPLVCDMCSDFITKPIDVTKYALISAHGQKNAGIAGVSIIIIRDDFLKDIPDNIHTMLDYRPHIDNHSIYNTPPVFAIYTVLLMTQWLIEDIGGLKNMDKLAKKRAKIIYDLLDESSDFYKPHAQCDSRSLINIVFKLPTDELTEKFIMEGAQKGLIGLQGHRSLGGIRASFFNPMSMNGVHALRDFMIRFRKKYTRIIQ</sequence>
<dbReference type="GO" id="GO:0008615">
    <property type="term" value="P:pyridoxine biosynthetic process"/>
    <property type="evidence" value="ECO:0007669"/>
    <property type="project" value="UniProtKB-UniRule"/>
</dbReference>
<organism evidence="15">
    <name type="scientific">Candidatus Kentrum sp. TC</name>
    <dbReference type="NCBI Taxonomy" id="2126339"/>
    <lineage>
        <taxon>Bacteria</taxon>
        <taxon>Pseudomonadati</taxon>
        <taxon>Pseudomonadota</taxon>
        <taxon>Gammaproteobacteria</taxon>
        <taxon>Candidatus Kentrum</taxon>
    </lineage>
</organism>
<keyword evidence="4 12" id="KW-0032">Aminotransferase</keyword>
<dbReference type="UniPathway" id="UPA00135">
    <property type="reaction ID" value="UER00197"/>
</dbReference>
<dbReference type="GO" id="GO:0006564">
    <property type="term" value="P:L-serine biosynthetic process"/>
    <property type="evidence" value="ECO:0007669"/>
    <property type="project" value="UniProtKB-UniRule"/>
</dbReference>
<feature type="binding site" evidence="12">
    <location>
        <position position="156"/>
    </location>
    <ligand>
        <name>pyridoxal 5'-phosphate</name>
        <dbReference type="ChEBI" id="CHEBI:597326"/>
    </ligand>
</feature>
<reference evidence="15" key="1">
    <citation type="submission" date="2019-02" db="EMBL/GenBank/DDBJ databases">
        <authorList>
            <person name="Gruber-Vodicka R. H."/>
            <person name="Seah K. B. B."/>
        </authorList>
    </citation>
    <scope>NUCLEOTIDE SEQUENCE</scope>
    <source>
        <strain evidence="15">BECK_BZ123</strain>
        <strain evidence="14">BECK_BZ125</strain>
        <strain evidence="16">BECK_BZ126</strain>
    </source>
</reference>
<evidence type="ECO:0000256" key="9">
    <source>
        <dbReference type="ARBA" id="ARBA00023299"/>
    </source>
</evidence>
<dbReference type="EC" id="2.6.1.52" evidence="12"/>